<evidence type="ECO:0000256" key="7">
    <source>
        <dbReference type="ARBA" id="ARBA00023085"/>
    </source>
</evidence>
<comment type="similarity">
    <text evidence="3">Belongs to the pectinesterase family.</text>
</comment>
<dbReference type="InterPro" id="IPR011050">
    <property type="entry name" value="Pectin_lyase_fold/virulence"/>
</dbReference>
<sequence>MAFLRWYFCACIALILGLAKAQFYKQVGNKKLPYQTFTVDQSGNANFSTIQSAIDAVPSNNKYWTCIRIKAGTYREKLLIPYDKPYIILKGVAKTKTLVEWGDHDNLAQSPTFTSQADHIVAKSISFRNTYNNPDWNNPKALDKPQWQP</sequence>
<evidence type="ECO:0000256" key="5">
    <source>
        <dbReference type="ARBA" id="ARBA00022512"/>
    </source>
</evidence>
<dbReference type="AlphaFoldDB" id="A0AAW0LZH1"/>
<reference evidence="10" key="1">
    <citation type="submission" date="2017-12" db="EMBL/GenBank/DDBJ databases">
        <authorList>
            <person name="Barbosa P."/>
            <person name="Usie A."/>
            <person name="Ramos A.M."/>
        </authorList>
    </citation>
    <scope>NUCLEOTIDE SEQUENCE</scope>
    <source>
        <strain evidence="10">HL8</strain>
        <tissue evidence="10">Leaves</tissue>
    </source>
</reference>
<evidence type="ECO:0000256" key="8">
    <source>
        <dbReference type="RuleBase" id="RU000589"/>
    </source>
</evidence>
<evidence type="ECO:0000256" key="2">
    <source>
        <dbReference type="ARBA" id="ARBA00005184"/>
    </source>
</evidence>
<keyword evidence="8" id="KW-0964">Secreted</keyword>
<evidence type="ECO:0000256" key="1">
    <source>
        <dbReference type="ARBA" id="ARBA00004191"/>
    </source>
</evidence>
<comment type="subcellular location">
    <subcellularLocation>
        <location evidence="1 8">Secreted</location>
        <location evidence="1 8">Cell wall</location>
    </subcellularLocation>
</comment>
<dbReference type="GO" id="GO:0045490">
    <property type="term" value="P:pectin catabolic process"/>
    <property type="evidence" value="ECO:0007669"/>
    <property type="project" value="UniProtKB-UniRule"/>
</dbReference>
<proteinExistence type="inferred from homology"/>
<comment type="function">
    <text evidence="8">Acts in the modification of cell walls via demethylesterification of cell wall pectin.</text>
</comment>
<dbReference type="Pfam" id="PF01095">
    <property type="entry name" value="Pectinesterase"/>
    <property type="match status" value="1"/>
</dbReference>
<name>A0AAW0LZH1_QUESU</name>
<reference evidence="10" key="3">
    <citation type="submission" date="2023-07" db="EMBL/GenBank/DDBJ databases">
        <title>An improved reference 1 genome and first organelle genomes of Quercus suber.</title>
        <authorList>
            <consortium name="Genosuber Consortium"/>
            <person name="Usie A."/>
            <person name="Serra O."/>
            <person name="Barros P."/>
        </authorList>
    </citation>
    <scope>NUCLEOTIDE SEQUENCE</scope>
    <source>
        <strain evidence="10">HL8</strain>
        <tissue evidence="10">Leaves</tissue>
    </source>
</reference>
<dbReference type="EMBL" id="PKMF04000033">
    <property type="protein sequence ID" value="KAK7856795.1"/>
    <property type="molecule type" value="Genomic_DNA"/>
</dbReference>
<dbReference type="InterPro" id="IPR000070">
    <property type="entry name" value="Pectinesterase_cat"/>
</dbReference>
<dbReference type="Gene3D" id="2.160.20.10">
    <property type="entry name" value="Single-stranded right-handed beta-helix, Pectin lyase-like"/>
    <property type="match status" value="1"/>
</dbReference>
<feature type="chain" id="PRO_5043103905" description="Pectinesterase" evidence="8">
    <location>
        <begin position="22"/>
        <end position="149"/>
    </location>
</feature>
<gene>
    <name evidence="10" type="primary">PME29_4</name>
    <name evidence="10" type="ORF">CFP56_021619</name>
</gene>
<dbReference type="PANTHER" id="PTHR31321">
    <property type="entry name" value="ACYL-COA THIOESTER HYDROLASE YBHC-RELATED"/>
    <property type="match status" value="1"/>
</dbReference>
<comment type="pathway">
    <text evidence="2 8">Glycan metabolism; pectin degradation; 2-dehydro-3-deoxy-D-gluconate from pectin: step 1/5.</text>
</comment>
<dbReference type="PANTHER" id="PTHR31321:SF76">
    <property type="entry name" value="PECTINESTERASE 10-RELATED"/>
    <property type="match status" value="1"/>
</dbReference>
<dbReference type="GO" id="GO:0030599">
    <property type="term" value="F:pectinesterase activity"/>
    <property type="evidence" value="ECO:0007669"/>
    <property type="project" value="UniProtKB-UniRule"/>
</dbReference>
<evidence type="ECO:0000313" key="10">
    <source>
        <dbReference type="EMBL" id="KAK7856795.1"/>
    </source>
</evidence>
<dbReference type="InterPro" id="IPR018040">
    <property type="entry name" value="Pectinesterase_Tyr_AS"/>
</dbReference>
<reference evidence="10" key="2">
    <citation type="journal article" date="2018" name="Sci. Data">
        <title>The draft genome sequence of cork oak.</title>
        <authorList>
            <person name="Ramos A.M."/>
            <person name="Usie A."/>
            <person name="Barbosa P."/>
            <person name="Barros P.M."/>
            <person name="Capote T."/>
            <person name="Chaves I."/>
            <person name="Simoes F."/>
            <person name="Abreu I."/>
            <person name="Carrasquinho I."/>
            <person name="Faro C."/>
            <person name="Guimaraes J.B."/>
            <person name="Mendonca D."/>
            <person name="Nobrega F."/>
            <person name="Rodrigues L."/>
            <person name="Saibo N.J.M."/>
            <person name="Varela M.C."/>
            <person name="Egas C."/>
            <person name="Matos J."/>
            <person name="Miguel C.M."/>
            <person name="Oliveira M.M."/>
            <person name="Ricardo C.P."/>
            <person name="Goncalves S."/>
        </authorList>
    </citation>
    <scope>NUCLEOTIDE SEQUENCE [LARGE SCALE GENOMIC DNA]</scope>
    <source>
        <strain evidence="10">HL8</strain>
    </source>
</reference>
<dbReference type="SUPFAM" id="SSF51126">
    <property type="entry name" value="Pectin lyase-like"/>
    <property type="match status" value="1"/>
</dbReference>
<accession>A0AAW0LZH1</accession>
<keyword evidence="7 8" id="KW-0063">Aspartyl esterase</keyword>
<evidence type="ECO:0000256" key="6">
    <source>
        <dbReference type="ARBA" id="ARBA00022801"/>
    </source>
</evidence>
<evidence type="ECO:0000259" key="9">
    <source>
        <dbReference type="Pfam" id="PF01095"/>
    </source>
</evidence>
<comment type="caution">
    <text evidence="10">The sequence shown here is derived from an EMBL/GenBank/DDBJ whole genome shotgun (WGS) entry which is preliminary data.</text>
</comment>
<keyword evidence="6 8" id="KW-0378">Hydrolase</keyword>
<dbReference type="GO" id="GO:0042545">
    <property type="term" value="P:cell wall modification"/>
    <property type="evidence" value="ECO:0007669"/>
    <property type="project" value="UniProtKB-UniRule"/>
</dbReference>
<evidence type="ECO:0000256" key="4">
    <source>
        <dbReference type="ARBA" id="ARBA00013229"/>
    </source>
</evidence>
<comment type="catalytic activity">
    <reaction evidence="8">
        <text>[(1-&gt;4)-alpha-D-galacturonosyl methyl ester](n) + n H2O = [(1-&gt;4)-alpha-D-galacturonosyl](n) + n methanol + n H(+)</text>
        <dbReference type="Rhea" id="RHEA:22380"/>
        <dbReference type="Rhea" id="RHEA-COMP:14570"/>
        <dbReference type="Rhea" id="RHEA-COMP:14573"/>
        <dbReference type="ChEBI" id="CHEBI:15377"/>
        <dbReference type="ChEBI" id="CHEBI:15378"/>
        <dbReference type="ChEBI" id="CHEBI:17790"/>
        <dbReference type="ChEBI" id="CHEBI:140522"/>
        <dbReference type="ChEBI" id="CHEBI:140523"/>
        <dbReference type="EC" id="3.1.1.11"/>
    </reaction>
</comment>
<feature type="domain" description="Pectinesterase catalytic" evidence="9">
    <location>
        <begin position="38"/>
        <end position="130"/>
    </location>
</feature>
<keyword evidence="5 8" id="KW-0134">Cell wall</keyword>
<organism evidence="10">
    <name type="scientific">Quercus suber</name>
    <name type="common">Cork oak</name>
    <dbReference type="NCBI Taxonomy" id="58331"/>
    <lineage>
        <taxon>Eukaryota</taxon>
        <taxon>Viridiplantae</taxon>
        <taxon>Streptophyta</taxon>
        <taxon>Embryophyta</taxon>
        <taxon>Tracheophyta</taxon>
        <taxon>Spermatophyta</taxon>
        <taxon>Magnoliopsida</taxon>
        <taxon>eudicotyledons</taxon>
        <taxon>Gunneridae</taxon>
        <taxon>Pentapetalae</taxon>
        <taxon>rosids</taxon>
        <taxon>fabids</taxon>
        <taxon>Fagales</taxon>
        <taxon>Fagaceae</taxon>
        <taxon>Quercus</taxon>
    </lineage>
</organism>
<feature type="signal peptide" evidence="8">
    <location>
        <begin position="1"/>
        <end position="21"/>
    </location>
</feature>
<evidence type="ECO:0000256" key="3">
    <source>
        <dbReference type="ARBA" id="ARBA00008891"/>
    </source>
</evidence>
<keyword evidence="8" id="KW-0961">Cell wall biogenesis/degradation</keyword>
<protein>
    <recommendedName>
        <fullName evidence="4 8">Pectinesterase</fullName>
        <ecNumber evidence="4 8">3.1.1.11</ecNumber>
    </recommendedName>
</protein>
<dbReference type="InterPro" id="IPR012334">
    <property type="entry name" value="Pectin_lyas_fold"/>
</dbReference>
<keyword evidence="8" id="KW-0732">Signal</keyword>
<dbReference type="PROSITE" id="PS00800">
    <property type="entry name" value="PECTINESTERASE_1"/>
    <property type="match status" value="1"/>
</dbReference>
<dbReference type="EC" id="3.1.1.11" evidence="4 8"/>